<dbReference type="eggNOG" id="ENOG5032RTW">
    <property type="taxonomic scope" value="Bacteria"/>
</dbReference>
<dbReference type="EMBL" id="ASSJ01000041">
    <property type="protein sequence ID" value="ERN41788.1"/>
    <property type="molecule type" value="Genomic_DNA"/>
</dbReference>
<evidence type="ECO:0000313" key="2">
    <source>
        <dbReference type="Proteomes" id="UP000016960"/>
    </source>
</evidence>
<dbReference type="AlphaFoldDB" id="U5DB68"/>
<comment type="caution">
    <text evidence="1">The sequence shown here is derived from an EMBL/GenBank/DDBJ whole genome shotgun (WGS) entry which is preliminary data.</text>
</comment>
<sequence length="119" mass="13420">MQPSPHSDDHRAVLKAVLGPLLADFQYWFSRSRDMLETRDLPMLQPEERDRLLERLKQAQLEVTAAEGLFRATDGAVGIDMNAVAPWHQLVTECWRVSALSRQSTGITEADRTDESAEA</sequence>
<dbReference type="Proteomes" id="UP000016960">
    <property type="component" value="Unassembled WGS sequence"/>
</dbReference>
<dbReference type="Pfam" id="PF10792">
    <property type="entry name" value="DUF2605"/>
    <property type="match status" value="1"/>
</dbReference>
<dbReference type="InterPro" id="IPR019728">
    <property type="entry name" value="DUF2605"/>
</dbReference>
<keyword evidence="2" id="KW-1185">Reference proteome</keyword>
<name>U5DB68_9CHRO</name>
<proteinExistence type="predicted"/>
<reference evidence="1 2" key="1">
    <citation type="submission" date="2013-05" db="EMBL/GenBank/DDBJ databases">
        <title>Draft genome sequence of Rubidibacter lacunae KORDI 51-2.</title>
        <authorList>
            <person name="Choi D.H."/>
            <person name="Noh J.H."/>
            <person name="Kwon K.-K."/>
            <person name="Lee J.-H."/>
            <person name="Ryu J.-Y."/>
        </authorList>
    </citation>
    <scope>NUCLEOTIDE SEQUENCE [LARGE SCALE GENOMIC DNA]</scope>
    <source>
        <strain evidence="1 2">KORDI 51-2</strain>
    </source>
</reference>
<dbReference type="PATRIC" id="fig|582515.4.peg.1853"/>
<dbReference type="InParanoid" id="U5DB68"/>
<dbReference type="STRING" id="582515.KR51_00016400"/>
<accession>U5DB68</accession>
<evidence type="ECO:0008006" key="3">
    <source>
        <dbReference type="Google" id="ProtNLM"/>
    </source>
</evidence>
<dbReference type="OrthoDB" id="582622at2"/>
<organism evidence="1 2">
    <name type="scientific">Rubidibacter lacunae KORDI 51-2</name>
    <dbReference type="NCBI Taxonomy" id="582515"/>
    <lineage>
        <taxon>Bacteria</taxon>
        <taxon>Bacillati</taxon>
        <taxon>Cyanobacteriota</taxon>
        <taxon>Cyanophyceae</taxon>
        <taxon>Oscillatoriophycideae</taxon>
        <taxon>Chroococcales</taxon>
        <taxon>Aphanothecaceae</taxon>
        <taxon>Rubidibacter</taxon>
    </lineage>
</organism>
<protein>
    <recommendedName>
        <fullName evidence="3">DUF2605 domain-containing protein</fullName>
    </recommendedName>
</protein>
<evidence type="ECO:0000313" key="1">
    <source>
        <dbReference type="EMBL" id="ERN41788.1"/>
    </source>
</evidence>
<gene>
    <name evidence="1" type="ORF">KR51_00016400</name>
</gene>